<keyword evidence="6 10" id="KW-0406">Ion transport</keyword>
<proteinExistence type="inferred from homology"/>
<evidence type="ECO:0000256" key="7">
    <source>
        <dbReference type="ARBA" id="ARBA00023136"/>
    </source>
</evidence>
<keyword evidence="4 10" id="KW-0812">Transmembrane</keyword>
<evidence type="ECO:0000256" key="11">
    <source>
        <dbReference type="SAM" id="Coils"/>
    </source>
</evidence>
<evidence type="ECO:0000256" key="10">
    <source>
        <dbReference type="RuleBase" id="RU361189"/>
    </source>
</evidence>
<feature type="transmembrane region" description="Helical" evidence="10">
    <location>
        <begin position="409"/>
        <end position="430"/>
    </location>
</feature>
<comment type="similarity">
    <text evidence="2 10">Belongs to the V-ATPase 116 kDa subunit family.</text>
</comment>
<feature type="transmembrane region" description="Helical" evidence="10">
    <location>
        <begin position="516"/>
        <end position="535"/>
    </location>
</feature>
<dbReference type="GO" id="GO:0051117">
    <property type="term" value="F:ATPase binding"/>
    <property type="evidence" value="ECO:0007669"/>
    <property type="project" value="TreeGrafter"/>
</dbReference>
<sequence>MFMMPERMVKIRIIVARDFYKPAISYLYDLGVMQINEMPQELNTVIKRDENAGYNEISKYSAKFRTLKSTLYQRPIVKKYKFESLKDLIEQADSVKIYDEAIETTKEMERYNAIISNDAKAKSLVQKLPKLEVDLDALNTDIIISYAVFKNHSDKAYRASMQKFLNELKGKLGDSIIVENESLYLVVIKRSEEGVFGKLASNYKMLVEVIPHLEGTAEEAVKALDSDIKSAEEKIKKLQSSMNAMSDQYYDLVAALDEQFDIESQELSIMNKLGITKYMVILEGWIAKKSLGSLEKMLDKATFGKYIIQVLKTDEVAPTKMDNNKHIRIFESFVKFYSLPQSNEIDPTFPFAIVFPIFFGLMVGDAGYGAILLLLSLFLMWRVKKPAKVPKKESKISSFIHSIVSDNGLAMIAKGILPGSILAIIFGILFNEYLGFSLPFYQGFNLETNLSTMLVIAGWIGVVMVAAGMFFGFINALIVNNKKRAAGRIGWILIEIGIVMVGLMLLHSGVTELSTLPAMIYYVLIVIGLGIVLYSEGGGSLIELPSLISNVLSYMRLIGILLSTIILAEVIDQIFLKSLSQSILFAIVGVIILLVGQIFTIVIAAFEPGIQGVRLIYVEFFSGFFKGNGMPFKPYHGERVHTIGLIGEMNEKLGGD</sequence>
<feature type="transmembrane region" description="Helical" evidence="10">
    <location>
        <begin position="450"/>
        <end position="477"/>
    </location>
</feature>
<organism evidence="12 13">
    <name type="scientific">Candidatus Mancarchaeum acidiphilum</name>
    <dbReference type="NCBI Taxonomy" id="1920749"/>
    <lineage>
        <taxon>Archaea</taxon>
        <taxon>Candidatus Micrarchaeota</taxon>
        <taxon>Candidatus Mancarchaeum</taxon>
    </lineage>
</organism>
<evidence type="ECO:0000256" key="8">
    <source>
        <dbReference type="ARBA" id="ARBA00059506"/>
    </source>
</evidence>
<dbReference type="PANTHER" id="PTHR11629:SF63">
    <property type="entry name" value="V-TYPE PROTON ATPASE SUBUNIT A"/>
    <property type="match status" value="1"/>
</dbReference>
<dbReference type="Pfam" id="PF01496">
    <property type="entry name" value="V_ATPase_I"/>
    <property type="match status" value="1"/>
</dbReference>
<comment type="function">
    <text evidence="8">Component of the A-type ATP synthase that produces ATP from ADP in the presence of a proton gradient across the membrane.</text>
</comment>
<comment type="subcellular location">
    <subcellularLocation>
        <location evidence="1">Membrane</location>
        <topology evidence="1">Multi-pass membrane protein</topology>
    </subcellularLocation>
</comment>
<evidence type="ECO:0000256" key="1">
    <source>
        <dbReference type="ARBA" id="ARBA00004141"/>
    </source>
</evidence>
<evidence type="ECO:0000313" key="12">
    <source>
        <dbReference type="EMBL" id="ASI13686.1"/>
    </source>
</evidence>
<feature type="transmembrane region" description="Helical" evidence="10">
    <location>
        <begin position="547"/>
        <end position="571"/>
    </location>
</feature>
<evidence type="ECO:0000256" key="4">
    <source>
        <dbReference type="ARBA" id="ARBA00022692"/>
    </source>
</evidence>
<keyword evidence="11" id="KW-0175">Coiled coil</keyword>
<keyword evidence="13" id="KW-1185">Reference proteome</keyword>
<gene>
    <name evidence="12" type="ORF">Mia14_0364</name>
</gene>
<dbReference type="Gene3D" id="3.30.70.2170">
    <property type="match status" value="1"/>
</dbReference>
<evidence type="ECO:0000313" key="13">
    <source>
        <dbReference type="Proteomes" id="UP000197679"/>
    </source>
</evidence>
<keyword evidence="3 10" id="KW-0813">Transport</keyword>
<dbReference type="GeneID" id="33313921"/>
<dbReference type="AlphaFoldDB" id="A0A218NMK8"/>
<keyword evidence="7 10" id="KW-0472">Membrane</keyword>
<dbReference type="PANTHER" id="PTHR11629">
    <property type="entry name" value="VACUOLAR PROTON ATPASES"/>
    <property type="match status" value="1"/>
</dbReference>
<evidence type="ECO:0000256" key="6">
    <source>
        <dbReference type="ARBA" id="ARBA00023065"/>
    </source>
</evidence>
<dbReference type="GO" id="GO:0033179">
    <property type="term" value="C:proton-transporting V-type ATPase, V0 domain"/>
    <property type="evidence" value="ECO:0007669"/>
    <property type="project" value="InterPro"/>
</dbReference>
<reference evidence="12 13" key="1">
    <citation type="journal article" date="2017" name="Nat. Commun.">
        <title>'ARMAN' archaea depend on association with euryarchaeal host in culture and in situ.</title>
        <authorList>
            <person name="Golyshina O."/>
            <person name="Toshchakov S."/>
            <person name="Makarova K."/>
            <person name="Gavrilov S."/>
            <person name="Korzhenkov A."/>
            <person name="La Cono V."/>
            <person name="Arcadi E."/>
            <person name="Nechitaylo T."/>
            <person name="Ferrer M."/>
            <person name="Kublanov I."/>
            <person name="Wolf Y."/>
            <person name="Yakimov M."/>
            <person name="Golyshin P."/>
            <person name="Slesarev A."/>
            <person name="Kozyavkin S."/>
        </authorList>
    </citation>
    <scope>NUCLEOTIDE SEQUENCE [LARGE SCALE GENOMIC DNA]</scope>
    <source>
        <strain evidence="12 13">Mia14</strain>
    </source>
</reference>
<evidence type="ECO:0000256" key="3">
    <source>
        <dbReference type="ARBA" id="ARBA00022448"/>
    </source>
</evidence>
<dbReference type="Proteomes" id="UP000197679">
    <property type="component" value="Chromosome"/>
</dbReference>
<dbReference type="Gene3D" id="3.30.70.2750">
    <property type="match status" value="1"/>
</dbReference>
<protein>
    <recommendedName>
        <fullName evidence="9 10">A-type ATP synthase subunit I</fullName>
    </recommendedName>
</protein>
<dbReference type="EMBL" id="CP019964">
    <property type="protein sequence ID" value="ASI13686.1"/>
    <property type="molecule type" value="Genomic_DNA"/>
</dbReference>
<keyword evidence="5 10" id="KW-1133">Transmembrane helix</keyword>
<name>A0A218NMK8_9ARCH</name>
<accession>A0A218NMK8</accession>
<evidence type="ECO:0000256" key="5">
    <source>
        <dbReference type="ARBA" id="ARBA00022989"/>
    </source>
</evidence>
<evidence type="ECO:0000256" key="9">
    <source>
        <dbReference type="ARBA" id="ARBA00068671"/>
    </source>
</evidence>
<feature type="coiled-coil region" evidence="11">
    <location>
        <begin position="214"/>
        <end position="248"/>
    </location>
</feature>
<feature type="transmembrane region" description="Helical" evidence="10">
    <location>
        <begin position="583"/>
        <end position="606"/>
    </location>
</feature>
<dbReference type="OrthoDB" id="85892at2157"/>
<evidence type="ECO:0000256" key="2">
    <source>
        <dbReference type="ARBA" id="ARBA00009904"/>
    </source>
</evidence>
<dbReference type="InterPro" id="IPR002490">
    <property type="entry name" value="V-ATPase_116kDa_su"/>
</dbReference>
<dbReference type="GO" id="GO:0016471">
    <property type="term" value="C:vacuolar proton-transporting V-type ATPase complex"/>
    <property type="evidence" value="ECO:0007669"/>
    <property type="project" value="TreeGrafter"/>
</dbReference>
<dbReference type="GO" id="GO:0046961">
    <property type="term" value="F:proton-transporting ATPase activity, rotational mechanism"/>
    <property type="evidence" value="ECO:0007669"/>
    <property type="project" value="InterPro"/>
</dbReference>
<dbReference type="GO" id="GO:0007035">
    <property type="term" value="P:vacuolar acidification"/>
    <property type="evidence" value="ECO:0007669"/>
    <property type="project" value="TreeGrafter"/>
</dbReference>
<feature type="transmembrane region" description="Helical" evidence="10">
    <location>
        <begin position="349"/>
        <end position="381"/>
    </location>
</feature>
<dbReference type="KEGG" id="marh:Mia14_0364"/>
<feature type="transmembrane region" description="Helical" evidence="10">
    <location>
        <begin position="489"/>
        <end position="510"/>
    </location>
</feature>
<dbReference type="RefSeq" id="WP_088819851.1">
    <property type="nucleotide sequence ID" value="NZ_CP019964.1"/>
</dbReference>
<dbReference type="Gene3D" id="1.20.1460.20">
    <property type="match status" value="1"/>
</dbReference>